<proteinExistence type="predicted"/>
<reference evidence="1 2" key="1">
    <citation type="submission" date="2018-02" db="EMBL/GenBank/DDBJ databases">
        <authorList>
            <person name="Cohen D.B."/>
            <person name="Kent A.D."/>
        </authorList>
    </citation>
    <scope>NUCLEOTIDE SEQUENCE [LARGE SCALE GENOMIC DNA]</scope>
    <source>
        <strain evidence="1 2">CCAP 1448/3</strain>
    </source>
</reference>
<dbReference type="OrthoDB" id="485803at2"/>
<comment type="caution">
    <text evidence="1">The sequence shown here is derived from an EMBL/GenBank/DDBJ whole genome shotgun (WGS) entry which is preliminary data.</text>
</comment>
<dbReference type="AlphaFoldDB" id="A0A2T1BWV4"/>
<protein>
    <submittedName>
        <fullName evidence="1">Uncharacterized protein</fullName>
    </submittedName>
</protein>
<evidence type="ECO:0000313" key="1">
    <source>
        <dbReference type="EMBL" id="PSB00403.1"/>
    </source>
</evidence>
<dbReference type="EMBL" id="PVWJ01000225">
    <property type="protein sequence ID" value="PSB00403.1"/>
    <property type="molecule type" value="Genomic_DNA"/>
</dbReference>
<dbReference type="InterPro" id="IPR024305">
    <property type="entry name" value="ssDNA-bd_DdrB-like"/>
</dbReference>
<keyword evidence="2" id="KW-1185">Reference proteome</keyword>
<dbReference type="RefSeq" id="WP_106292042.1">
    <property type="nucleotide sequence ID" value="NZ_CAWNTC010000051.1"/>
</dbReference>
<sequence length="130" mass="15080">MTPQQIDLLLEIQHRQMVALEKIAITLEKLTPNNAPNYQYPLESFKTFNWQSISATVEQTDNYGATVVTWSGQQYIRRSPANKFEPAIWFSRCTKKKEDGTNEYERLITFKSLSQTEVEPLPQKVNRIIG</sequence>
<accession>A0A2T1BWV4</accession>
<dbReference type="Pfam" id="PF12747">
    <property type="entry name" value="DdrB"/>
    <property type="match status" value="1"/>
</dbReference>
<evidence type="ECO:0000313" key="2">
    <source>
        <dbReference type="Proteomes" id="UP000238762"/>
    </source>
</evidence>
<organism evidence="1 2">
    <name type="scientific">Merismopedia glauca CCAP 1448/3</name>
    <dbReference type="NCBI Taxonomy" id="1296344"/>
    <lineage>
        <taxon>Bacteria</taxon>
        <taxon>Bacillati</taxon>
        <taxon>Cyanobacteriota</taxon>
        <taxon>Cyanophyceae</taxon>
        <taxon>Synechococcales</taxon>
        <taxon>Merismopediaceae</taxon>
        <taxon>Merismopedia</taxon>
    </lineage>
</organism>
<dbReference type="Proteomes" id="UP000238762">
    <property type="component" value="Unassembled WGS sequence"/>
</dbReference>
<gene>
    <name evidence="1" type="ORF">C7B64_23705</name>
</gene>
<name>A0A2T1BWV4_9CYAN</name>
<reference evidence="1 2" key="2">
    <citation type="submission" date="2018-03" db="EMBL/GenBank/DDBJ databases">
        <title>The ancient ancestry and fast evolution of plastids.</title>
        <authorList>
            <person name="Moore K.R."/>
            <person name="Magnabosco C."/>
            <person name="Momper L."/>
            <person name="Gold D.A."/>
            <person name="Bosak T."/>
            <person name="Fournier G.P."/>
        </authorList>
    </citation>
    <scope>NUCLEOTIDE SEQUENCE [LARGE SCALE GENOMIC DNA]</scope>
    <source>
        <strain evidence="1 2">CCAP 1448/3</strain>
    </source>
</reference>